<dbReference type="InterPro" id="IPR014710">
    <property type="entry name" value="RmlC-like_jellyroll"/>
</dbReference>
<dbReference type="RefSeq" id="WP_156616302.1">
    <property type="nucleotide sequence ID" value="NZ_WPHR01000033.1"/>
</dbReference>
<accession>A0A6L6VIF6</accession>
<comment type="caution">
    <text evidence="2">The sequence shown here is derived from an EMBL/GenBank/DDBJ whole genome shotgun (WGS) entry which is preliminary data.</text>
</comment>
<sequence length="124" mass="13956">MSKDYFALDTNSMKWDLLEVADINATLPLKTCVVDSETGVSIWKIQYKAGFTNISHWHNCSHGIYVLDGVLRTHAGEYGPGSFVWFPEGMTQSHGATEDNDVTFLFVTNKAFDIHYTHLVGERP</sequence>
<gene>
    <name evidence="2" type="ORF">GOZ90_23360</name>
</gene>
<proteinExistence type="predicted"/>
<evidence type="ECO:0000313" key="2">
    <source>
        <dbReference type="EMBL" id="MUZ75613.1"/>
    </source>
</evidence>
<dbReference type="InterPro" id="IPR011051">
    <property type="entry name" value="RmlC_Cupin_sf"/>
</dbReference>
<reference evidence="2 3" key="1">
    <citation type="submission" date="2019-12" db="EMBL/GenBank/DDBJ databases">
        <title>Whole-genome sequencing of Allorhizobium vitis.</title>
        <authorList>
            <person name="Gan H.M."/>
            <person name="Szegedi E."/>
            <person name="Burr T."/>
            <person name="Savka M.A."/>
        </authorList>
    </citation>
    <scope>NUCLEOTIDE SEQUENCE [LARGE SCALE GENOMIC DNA]</scope>
    <source>
        <strain evidence="2 3">CG516</strain>
    </source>
</reference>
<protein>
    <submittedName>
        <fullName evidence="2">DUF4437 domain-containing protein</fullName>
    </submittedName>
</protein>
<name>A0A6L6VIF6_AGRVI</name>
<dbReference type="AlphaFoldDB" id="A0A6L6VIF6"/>
<dbReference type="Gene3D" id="2.60.120.10">
    <property type="entry name" value="Jelly Rolls"/>
    <property type="match status" value="1"/>
</dbReference>
<dbReference type="InterPro" id="IPR025979">
    <property type="entry name" value="ChrR-like_cupin_dom"/>
</dbReference>
<dbReference type="SUPFAM" id="SSF51182">
    <property type="entry name" value="RmlC-like cupins"/>
    <property type="match status" value="1"/>
</dbReference>
<organism evidence="2 3">
    <name type="scientific">Agrobacterium vitis</name>
    <name type="common">Rhizobium vitis</name>
    <dbReference type="NCBI Taxonomy" id="373"/>
    <lineage>
        <taxon>Bacteria</taxon>
        <taxon>Pseudomonadati</taxon>
        <taxon>Pseudomonadota</taxon>
        <taxon>Alphaproteobacteria</taxon>
        <taxon>Hyphomicrobiales</taxon>
        <taxon>Rhizobiaceae</taxon>
        <taxon>Rhizobium/Agrobacterium group</taxon>
        <taxon>Agrobacterium</taxon>
    </lineage>
</organism>
<dbReference type="EMBL" id="WPHR01000033">
    <property type="protein sequence ID" value="MUZ75613.1"/>
    <property type="molecule type" value="Genomic_DNA"/>
</dbReference>
<dbReference type="Proteomes" id="UP000477951">
    <property type="component" value="Unassembled WGS sequence"/>
</dbReference>
<dbReference type="Pfam" id="PF12973">
    <property type="entry name" value="Cupin_7"/>
    <property type="match status" value="1"/>
</dbReference>
<evidence type="ECO:0000313" key="3">
    <source>
        <dbReference type="Proteomes" id="UP000477951"/>
    </source>
</evidence>
<feature type="domain" description="ChrR-like cupin" evidence="1">
    <location>
        <begin position="7"/>
        <end position="110"/>
    </location>
</feature>
<evidence type="ECO:0000259" key="1">
    <source>
        <dbReference type="Pfam" id="PF12973"/>
    </source>
</evidence>